<dbReference type="Pfam" id="PF00005">
    <property type="entry name" value="ABC_tran"/>
    <property type="match status" value="1"/>
</dbReference>
<dbReference type="InterPro" id="IPR003593">
    <property type="entry name" value="AAA+_ATPase"/>
</dbReference>
<dbReference type="Gene3D" id="3.40.50.300">
    <property type="entry name" value="P-loop containing nucleotide triphosphate hydrolases"/>
    <property type="match status" value="1"/>
</dbReference>
<dbReference type="SUPFAM" id="SSF50331">
    <property type="entry name" value="MOP-like"/>
    <property type="match status" value="1"/>
</dbReference>
<evidence type="ECO:0000313" key="9">
    <source>
        <dbReference type="EMBL" id="MCW8085682.1"/>
    </source>
</evidence>
<dbReference type="Proteomes" id="UP001526430">
    <property type="component" value="Unassembled WGS sequence"/>
</dbReference>
<evidence type="ECO:0000256" key="5">
    <source>
        <dbReference type="ARBA" id="ARBA00022840"/>
    </source>
</evidence>
<dbReference type="RefSeq" id="WP_301589617.1">
    <property type="nucleotide sequence ID" value="NZ_JAPFQI010000004.1"/>
</dbReference>
<keyword evidence="7" id="KW-0472">Membrane</keyword>
<dbReference type="PANTHER" id="PTHR43875">
    <property type="entry name" value="MALTODEXTRIN IMPORT ATP-BINDING PROTEIN MSMX"/>
    <property type="match status" value="1"/>
</dbReference>
<name>A0ABT3NU46_9PROT</name>
<keyword evidence="6" id="KW-1278">Translocase</keyword>
<dbReference type="InterPro" id="IPR015855">
    <property type="entry name" value="ABC_transpr_MalK-like"/>
</dbReference>
<dbReference type="InterPro" id="IPR017871">
    <property type="entry name" value="ABC_transporter-like_CS"/>
</dbReference>
<dbReference type="GO" id="GO:0005524">
    <property type="term" value="F:ATP binding"/>
    <property type="evidence" value="ECO:0007669"/>
    <property type="project" value="UniProtKB-KW"/>
</dbReference>
<feature type="domain" description="ABC transporter" evidence="8">
    <location>
        <begin position="3"/>
        <end position="233"/>
    </location>
</feature>
<dbReference type="Gene3D" id="2.40.50.100">
    <property type="match status" value="1"/>
</dbReference>
<evidence type="ECO:0000256" key="2">
    <source>
        <dbReference type="ARBA" id="ARBA00022448"/>
    </source>
</evidence>
<dbReference type="SUPFAM" id="SSF52540">
    <property type="entry name" value="P-loop containing nucleoside triphosphate hydrolases"/>
    <property type="match status" value="1"/>
</dbReference>
<evidence type="ECO:0000259" key="8">
    <source>
        <dbReference type="PROSITE" id="PS50893"/>
    </source>
</evidence>
<keyword evidence="3" id="KW-1003">Cell membrane</keyword>
<evidence type="ECO:0000313" key="10">
    <source>
        <dbReference type="Proteomes" id="UP001526430"/>
    </source>
</evidence>
<dbReference type="EMBL" id="JAPFQI010000004">
    <property type="protein sequence ID" value="MCW8085682.1"/>
    <property type="molecule type" value="Genomic_DNA"/>
</dbReference>
<evidence type="ECO:0000256" key="1">
    <source>
        <dbReference type="ARBA" id="ARBA00005417"/>
    </source>
</evidence>
<dbReference type="InterPro" id="IPR008995">
    <property type="entry name" value="Mo/tungstate-bd_C_term_dom"/>
</dbReference>
<keyword evidence="10" id="KW-1185">Reference proteome</keyword>
<dbReference type="Pfam" id="PF08402">
    <property type="entry name" value="TOBE_2"/>
    <property type="match status" value="1"/>
</dbReference>
<accession>A0ABT3NU46</accession>
<evidence type="ECO:0000256" key="6">
    <source>
        <dbReference type="ARBA" id="ARBA00022967"/>
    </source>
</evidence>
<comment type="caution">
    <text evidence="9">The sequence shown here is derived from an EMBL/GenBank/DDBJ whole genome shotgun (WGS) entry which is preliminary data.</text>
</comment>
<keyword evidence="2" id="KW-0813">Transport</keyword>
<dbReference type="PANTHER" id="PTHR43875:SF15">
    <property type="entry name" value="TREHALOSE IMPORT ATP-BINDING PROTEIN SUGC"/>
    <property type="match status" value="1"/>
</dbReference>
<gene>
    <name evidence="9" type="ORF">OF850_08600</name>
</gene>
<protein>
    <submittedName>
        <fullName evidence="9">ABC transporter ATP-binding protein</fullName>
    </submittedName>
</protein>
<dbReference type="InterPro" id="IPR003439">
    <property type="entry name" value="ABC_transporter-like_ATP-bd"/>
</dbReference>
<comment type="similarity">
    <text evidence="1">Belongs to the ABC transporter superfamily.</text>
</comment>
<evidence type="ECO:0000256" key="3">
    <source>
        <dbReference type="ARBA" id="ARBA00022475"/>
    </source>
</evidence>
<sequence>MDVRLEGLSKSFGSNQVLKSLDLTFPERRFVTLLGPSGCGKTTLLRMIAGLEKATEGAIWFGGRRVDHLSPGERNIAMVFQSYALYPTMDVAANIGYGLKVRGMAKPERAEKVGIVAKVLEIAHLLARKPKALSGGQRQRVALGRAMVRKPDIFLMDEPLSNLDAKLRTTMRGELRRFHLDLQTTSIYVTHDQLEAMTMSDLVAVMDAGVVQQFGTPEEVYDRPANLFVAGFIGSPPMNFAEVELGAEGGRPVLRLAGTALPAPDHFDLAGAPSRLVLGIRPQDVSVAEPGAEGAVPGTVWMTELIGSERLIEVEIAPKLRFTAEVKSSVRCALNAPATLRLDPGRIHLFDAATGQSLARRDALRG</sequence>
<reference evidence="9 10" key="1">
    <citation type="submission" date="2022-10" db="EMBL/GenBank/DDBJ databases">
        <title>Roseococcus glaciei nov., sp. nov., isolated from glacier.</title>
        <authorList>
            <person name="Liu Q."/>
            <person name="Xin Y.-H."/>
        </authorList>
    </citation>
    <scope>NUCLEOTIDE SEQUENCE [LARGE SCALE GENOMIC DNA]</scope>
    <source>
        <strain evidence="9 10">MDT2-1-1</strain>
    </source>
</reference>
<dbReference type="PROSITE" id="PS50893">
    <property type="entry name" value="ABC_TRANSPORTER_2"/>
    <property type="match status" value="1"/>
</dbReference>
<organism evidence="9 10">
    <name type="scientific">Sabulicella glaciei</name>
    <dbReference type="NCBI Taxonomy" id="2984948"/>
    <lineage>
        <taxon>Bacteria</taxon>
        <taxon>Pseudomonadati</taxon>
        <taxon>Pseudomonadota</taxon>
        <taxon>Alphaproteobacteria</taxon>
        <taxon>Acetobacterales</taxon>
        <taxon>Acetobacteraceae</taxon>
        <taxon>Sabulicella</taxon>
    </lineage>
</organism>
<keyword evidence="4" id="KW-0547">Nucleotide-binding</keyword>
<dbReference type="InterPro" id="IPR012340">
    <property type="entry name" value="NA-bd_OB-fold"/>
</dbReference>
<dbReference type="PROSITE" id="PS00211">
    <property type="entry name" value="ABC_TRANSPORTER_1"/>
    <property type="match status" value="1"/>
</dbReference>
<proteinExistence type="inferred from homology"/>
<dbReference type="InterPro" id="IPR047641">
    <property type="entry name" value="ABC_transpr_MalK/UgpC-like"/>
</dbReference>
<dbReference type="SMART" id="SM00382">
    <property type="entry name" value="AAA"/>
    <property type="match status" value="1"/>
</dbReference>
<evidence type="ECO:0000256" key="4">
    <source>
        <dbReference type="ARBA" id="ARBA00022741"/>
    </source>
</evidence>
<dbReference type="InterPro" id="IPR013611">
    <property type="entry name" value="Transp-assoc_OB_typ2"/>
</dbReference>
<dbReference type="Gene3D" id="2.40.50.140">
    <property type="entry name" value="Nucleic acid-binding proteins"/>
    <property type="match status" value="1"/>
</dbReference>
<keyword evidence="5 9" id="KW-0067">ATP-binding</keyword>
<dbReference type="CDD" id="cd03301">
    <property type="entry name" value="ABC_MalK_N"/>
    <property type="match status" value="1"/>
</dbReference>
<dbReference type="InterPro" id="IPR027417">
    <property type="entry name" value="P-loop_NTPase"/>
</dbReference>
<evidence type="ECO:0000256" key="7">
    <source>
        <dbReference type="ARBA" id="ARBA00023136"/>
    </source>
</evidence>